<dbReference type="Proteomes" id="UP001408356">
    <property type="component" value="Unassembled WGS sequence"/>
</dbReference>
<evidence type="ECO:0000313" key="3">
    <source>
        <dbReference type="Proteomes" id="UP001408356"/>
    </source>
</evidence>
<dbReference type="EMBL" id="JARVKF010000112">
    <property type="protein sequence ID" value="KAK9422596.1"/>
    <property type="molecule type" value="Genomic_DNA"/>
</dbReference>
<gene>
    <name evidence="2" type="ORF">SUNI508_00459</name>
</gene>
<protein>
    <submittedName>
        <fullName evidence="2">Uncharacterized protein</fullName>
    </submittedName>
</protein>
<keyword evidence="3" id="KW-1185">Reference proteome</keyword>
<feature type="compositionally biased region" description="Polar residues" evidence="1">
    <location>
        <begin position="9"/>
        <end position="24"/>
    </location>
</feature>
<accession>A0ABR2V6W5</accession>
<feature type="region of interest" description="Disordered" evidence="1">
    <location>
        <begin position="1"/>
        <end position="28"/>
    </location>
</feature>
<comment type="caution">
    <text evidence="2">The sequence shown here is derived from an EMBL/GenBank/DDBJ whole genome shotgun (WGS) entry which is preliminary data.</text>
</comment>
<reference evidence="2 3" key="1">
    <citation type="journal article" date="2024" name="J. Plant Pathol.">
        <title>Sequence and assembly of the genome of Seiridium unicorne, isolate CBS 538.82, causal agent of cypress canker disease.</title>
        <authorList>
            <person name="Scali E."/>
            <person name="Rocca G.D."/>
            <person name="Danti R."/>
            <person name="Garbelotto M."/>
            <person name="Barberini S."/>
            <person name="Baroncelli R."/>
            <person name="Emiliani G."/>
        </authorList>
    </citation>
    <scope>NUCLEOTIDE SEQUENCE [LARGE SCALE GENOMIC DNA]</scope>
    <source>
        <strain evidence="2 3">BM-138-508</strain>
    </source>
</reference>
<proteinExistence type="predicted"/>
<name>A0ABR2V6W5_9PEZI</name>
<evidence type="ECO:0000256" key="1">
    <source>
        <dbReference type="SAM" id="MobiDB-lite"/>
    </source>
</evidence>
<organism evidence="2 3">
    <name type="scientific">Seiridium unicorne</name>
    <dbReference type="NCBI Taxonomy" id="138068"/>
    <lineage>
        <taxon>Eukaryota</taxon>
        <taxon>Fungi</taxon>
        <taxon>Dikarya</taxon>
        <taxon>Ascomycota</taxon>
        <taxon>Pezizomycotina</taxon>
        <taxon>Sordariomycetes</taxon>
        <taxon>Xylariomycetidae</taxon>
        <taxon>Amphisphaeriales</taxon>
        <taxon>Sporocadaceae</taxon>
        <taxon>Seiridium</taxon>
    </lineage>
</organism>
<sequence length="130" mass="15190">MAERKNKSVTKSTSAQKTRSNNMQAPRRREEWLEKWLELAQLEFEKTPSLNGKYEEWLSDAQDEMHRREVVKGDIYDDYWGRNFSKPGAAQRYKELAGMKEDDHTTPGETGDEVCGTLFNECDEECDTLF</sequence>
<evidence type="ECO:0000313" key="2">
    <source>
        <dbReference type="EMBL" id="KAK9422596.1"/>
    </source>
</evidence>